<feature type="transmembrane region" description="Helical" evidence="6">
    <location>
        <begin position="64"/>
        <end position="84"/>
    </location>
</feature>
<gene>
    <name evidence="8" type="ORF">CXZ10_02345</name>
</gene>
<evidence type="ECO:0000256" key="3">
    <source>
        <dbReference type="ARBA" id="ARBA00022692"/>
    </source>
</evidence>
<feature type="domain" description="Phosphatidylglycerol lysyltransferase C-terminal" evidence="7">
    <location>
        <begin position="546"/>
        <end position="836"/>
    </location>
</feature>
<feature type="transmembrane region" description="Helical" evidence="6">
    <location>
        <begin position="140"/>
        <end position="167"/>
    </location>
</feature>
<reference evidence="8 9" key="1">
    <citation type="submission" date="2017-12" db="EMBL/GenBank/DDBJ databases">
        <title>Anaerobic carbon monoxide metabolism by Pleomorphomonas carboxyditropha sp. nov., a new mesophilic hydrogenogenic carboxidotroph.</title>
        <authorList>
            <person name="Esquivel-Elizondo S."/>
            <person name="Krajmalnik-Brown R."/>
        </authorList>
    </citation>
    <scope>NUCLEOTIDE SEQUENCE [LARGE SCALE GENOMIC DNA]</scope>
    <source>
        <strain evidence="8 9">R5-392</strain>
    </source>
</reference>
<feature type="transmembrane region" description="Helical" evidence="6">
    <location>
        <begin position="96"/>
        <end position="120"/>
    </location>
</feature>
<feature type="transmembrane region" description="Helical" evidence="6">
    <location>
        <begin position="179"/>
        <end position="201"/>
    </location>
</feature>
<feature type="transmembrane region" description="Helical" evidence="6">
    <location>
        <begin position="462"/>
        <end position="483"/>
    </location>
</feature>
<accession>A0A1I4R2A7</accession>
<dbReference type="GO" id="GO:0005886">
    <property type="term" value="C:plasma membrane"/>
    <property type="evidence" value="ECO:0007669"/>
    <property type="project" value="UniProtKB-SubCell"/>
</dbReference>
<feature type="transmembrane region" description="Helical" evidence="6">
    <location>
        <begin position="250"/>
        <end position="269"/>
    </location>
</feature>
<feature type="transmembrane region" description="Helical" evidence="6">
    <location>
        <begin position="298"/>
        <end position="318"/>
    </location>
</feature>
<dbReference type="NCBIfam" id="NF033480">
    <property type="entry name" value="bifunc_MprF"/>
    <property type="match status" value="1"/>
</dbReference>
<evidence type="ECO:0000256" key="6">
    <source>
        <dbReference type="SAM" id="Phobius"/>
    </source>
</evidence>
<evidence type="ECO:0000256" key="1">
    <source>
        <dbReference type="ARBA" id="ARBA00004651"/>
    </source>
</evidence>
<evidence type="ECO:0000256" key="5">
    <source>
        <dbReference type="ARBA" id="ARBA00023136"/>
    </source>
</evidence>
<dbReference type="SUPFAM" id="SSF55729">
    <property type="entry name" value="Acyl-CoA N-acyltransferases (Nat)"/>
    <property type="match status" value="1"/>
</dbReference>
<organism evidence="8 9">
    <name type="scientific">Pleomorphomonas diazotrophica</name>
    <dbReference type="NCBI Taxonomy" id="1166257"/>
    <lineage>
        <taxon>Bacteria</taxon>
        <taxon>Pseudomonadati</taxon>
        <taxon>Pseudomonadota</taxon>
        <taxon>Alphaproteobacteria</taxon>
        <taxon>Hyphomicrobiales</taxon>
        <taxon>Pleomorphomonadaceae</taxon>
        <taxon>Pleomorphomonas</taxon>
    </lineage>
</organism>
<dbReference type="AlphaFoldDB" id="A0A1I4R2A7"/>
<comment type="caution">
    <text evidence="8">The sequence shown here is derived from an EMBL/GenBank/DDBJ whole genome shotgun (WGS) entry which is preliminary data.</text>
</comment>
<feature type="transmembrane region" description="Helical" evidence="6">
    <location>
        <begin position="506"/>
        <end position="525"/>
    </location>
</feature>
<dbReference type="PANTHER" id="PTHR34697">
    <property type="entry name" value="PHOSPHATIDYLGLYCEROL LYSYLTRANSFERASE"/>
    <property type="match status" value="1"/>
</dbReference>
<dbReference type="InterPro" id="IPR024320">
    <property type="entry name" value="LPG_synthase_C"/>
</dbReference>
<proteinExistence type="predicted"/>
<evidence type="ECO:0000313" key="9">
    <source>
        <dbReference type="Proteomes" id="UP000233491"/>
    </source>
</evidence>
<comment type="subcellular location">
    <subcellularLocation>
        <location evidence="1">Cell membrane</location>
        <topology evidence="1">Multi-pass membrane protein</topology>
    </subcellularLocation>
</comment>
<feature type="transmembrane region" description="Helical" evidence="6">
    <location>
        <begin position="221"/>
        <end position="243"/>
    </location>
</feature>
<feature type="transmembrane region" description="Helical" evidence="6">
    <location>
        <begin position="407"/>
        <end position="426"/>
    </location>
</feature>
<dbReference type="OrthoDB" id="145485at2"/>
<name>A0A1I4R2A7_9HYPH</name>
<evidence type="ECO:0000256" key="2">
    <source>
        <dbReference type="ARBA" id="ARBA00022475"/>
    </source>
</evidence>
<keyword evidence="4 6" id="KW-1133">Transmembrane helix</keyword>
<evidence type="ECO:0000259" key="7">
    <source>
        <dbReference type="Pfam" id="PF09924"/>
    </source>
</evidence>
<feature type="transmembrane region" description="Helical" evidence="6">
    <location>
        <begin position="432"/>
        <end position="450"/>
    </location>
</feature>
<dbReference type="RefSeq" id="WP_101287344.1">
    <property type="nucleotide sequence ID" value="NZ_FOUQ01000001.1"/>
</dbReference>
<evidence type="ECO:0000313" key="8">
    <source>
        <dbReference type="EMBL" id="PKR90249.1"/>
    </source>
</evidence>
<feature type="transmembrane region" description="Helical" evidence="6">
    <location>
        <begin position="376"/>
        <end position="395"/>
    </location>
</feature>
<evidence type="ECO:0000256" key="4">
    <source>
        <dbReference type="ARBA" id="ARBA00022989"/>
    </source>
</evidence>
<keyword evidence="3 6" id="KW-0812">Transmembrane</keyword>
<dbReference type="EMBL" id="PJNW01000002">
    <property type="protein sequence ID" value="PKR90249.1"/>
    <property type="molecule type" value="Genomic_DNA"/>
</dbReference>
<dbReference type="GO" id="GO:0055091">
    <property type="term" value="P:phospholipid homeostasis"/>
    <property type="evidence" value="ECO:0007669"/>
    <property type="project" value="TreeGrafter"/>
</dbReference>
<keyword evidence="9" id="KW-1185">Reference proteome</keyword>
<dbReference type="Pfam" id="PF09924">
    <property type="entry name" value="LPG_synthase_C"/>
    <property type="match status" value="1"/>
</dbReference>
<feature type="transmembrane region" description="Helical" evidence="6">
    <location>
        <begin position="330"/>
        <end position="356"/>
    </location>
</feature>
<dbReference type="PANTHER" id="PTHR34697:SF2">
    <property type="entry name" value="PHOSPHATIDYLGLYCEROL LYSYLTRANSFERASE"/>
    <property type="match status" value="1"/>
</dbReference>
<sequence>MPTALPSGPSDAPVAQPIRFIRLKPVLIAAVALLIVGLSVLALSRLLSAIVYDDLITAIENTPWSRVGLALLFMAGSFLALSVYDVHALRFAGARLPYRLVALASFCAYAVGNIAGFGPLTGGSVRYRFYSPFGLEPEAIAKVVAYVAAAFGFGLAFVAGLGLAISGSDLAALIGLPGATVRGIGVLVLTGVAAVLVFATLRRGSVTVFGRAVALPGTSDILSQLLATSVDVTCAAAVLYVLLPDGDVSFPVVLAVFSVAIGAGVLSHLPGGVGIFETIVVGALCTRLPIDGVISALLLYRIIYYVVPLVVAVGAMIVSEARRATMASPALVAAVSGITPVMLGTLAIVLGAMLVFSGVTPPADTRLDLMSAFIPLPLVEGSHFVGSVIGVFLLVSGRGLVHRLDGAWWLTMTLAALSIPLALLKALAVGEAVLLAILIVSLISARHLYIRPASLLHDQLSPSWWLCIASILALALGILFFVYKEVPYSHDLWWQFEMSAAAPRSLRAAVGIGLAMAAVAAWLLIRPPSGRIEPANADDVRRAVAILERGGHASANLVRMGDKNLMFSDDGSAFLMYAKRGRSWISLGDPVGTEAGQHELAWRFIEMARAHGGRAVFYQVPAESLSLYADAGLSAFKLGEEAIVDLAAFDIKGTRRGNLRNAINKAERDGVVFEVVPADGVPAVLDELSTVSTSWLEARKAREKTFSLGAFESDYVASQPVAVLKRAGRIFAFATLMISGDGREAAIDLMRFTPKSPNGTMELLFTRVLLHFKAAGFASFSLGMAPLAGLSDSPMAPLWHKLGRAAFEHGNAFYNFHGLRAFKTKFDPVWRQRYMAVAGGLNPLLALADVTFVISRGLKGAVSK</sequence>
<dbReference type="InterPro" id="IPR016181">
    <property type="entry name" value="Acyl_CoA_acyltransferase"/>
</dbReference>
<dbReference type="GO" id="GO:0016755">
    <property type="term" value="F:aminoacyltransferase activity"/>
    <property type="evidence" value="ECO:0007669"/>
    <property type="project" value="TreeGrafter"/>
</dbReference>
<dbReference type="Proteomes" id="UP000233491">
    <property type="component" value="Unassembled WGS sequence"/>
</dbReference>
<dbReference type="InterPro" id="IPR051211">
    <property type="entry name" value="PG_lysyltransferase"/>
</dbReference>
<protein>
    <recommendedName>
        <fullName evidence="7">Phosphatidylglycerol lysyltransferase C-terminal domain-containing protein</fullName>
    </recommendedName>
</protein>
<keyword evidence="5 6" id="KW-0472">Membrane</keyword>
<feature type="transmembrane region" description="Helical" evidence="6">
    <location>
        <begin position="26"/>
        <end position="52"/>
    </location>
</feature>
<keyword evidence="2" id="KW-1003">Cell membrane</keyword>